<comment type="caution">
    <text evidence="2">The sequence shown here is derived from an EMBL/GenBank/DDBJ whole genome shotgun (WGS) entry which is preliminary data.</text>
</comment>
<feature type="signal peptide" evidence="1">
    <location>
        <begin position="1"/>
        <end position="20"/>
    </location>
</feature>
<feature type="chain" id="PRO_5009579748" evidence="1">
    <location>
        <begin position="21"/>
        <end position="137"/>
    </location>
</feature>
<dbReference type="PROSITE" id="PS51257">
    <property type="entry name" value="PROKAR_LIPOPROTEIN"/>
    <property type="match status" value="1"/>
</dbReference>
<keyword evidence="1" id="KW-0732">Signal</keyword>
<evidence type="ECO:0000313" key="3">
    <source>
        <dbReference type="Proteomes" id="UP000177506"/>
    </source>
</evidence>
<dbReference type="Proteomes" id="UP000177506">
    <property type="component" value="Unassembled WGS sequence"/>
</dbReference>
<protein>
    <submittedName>
        <fullName evidence="2">Uncharacterized protein</fullName>
    </submittedName>
</protein>
<dbReference type="EMBL" id="MDZA01000059">
    <property type="protein sequence ID" value="OGX91438.1"/>
    <property type="molecule type" value="Genomic_DNA"/>
</dbReference>
<name>A0A1G1TKP9_9BACT</name>
<evidence type="ECO:0000313" key="2">
    <source>
        <dbReference type="EMBL" id="OGX91438.1"/>
    </source>
</evidence>
<proteinExistence type="predicted"/>
<sequence>MKPLIALSLSLLSLTACSKAADTNPYNVDPTWYPSPSNRLQLVVPSKYGPSQDSVAVIFRNPDAVKTRYQFQLRRYTGPTYVEIADDQTRLLKAGETQQINYSTVPTGQYVYGKDAIHVLLTNSDTHEFYGDFQLTN</sequence>
<keyword evidence="3" id="KW-1185">Reference proteome</keyword>
<reference evidence="2 3" key="1">
    <citation type="submission" date="2016-08" db="EMBL/GenBank/DDBJ databases">
        <title>Hymenobacter coccineus sp. nov., Hymenobacter lapidarius sp. nov. and Hymenobacter glacialis sp. nov., isolated from Antarctic soil.</title>
        <authorList>
            <person name="Sedlacek I."/>
            <person name="Kralova S."/>
            <person name="Kyrova K."/>
            <person name="Maslanova I."/>
            <person name="Stankova E."/>
            <person name="Vrbovska V."/>
            <person name="Nemec M."/>
            <person name="Bartak M."/>
            <person name="Svec P."/>
            <person name="Busse H.-J."/>
            <person name="Pantucek R."/>
        </authorList>
    </citation>
    <scope>NUCLEOTIDE SEQUENCE [LARGE SCALE GENOMIC DNA]</scope>
    <source>
        <strain evidence="2 3">CCM 8649</strain>
    </source>
</reference>
<dbReference type="RefSeq" id="WP_070741515.1">
    <property type="nucleotide sequence ID" value="NZ_MDZA01000059.1"/>
</dbReference>
<evidence type="ECO:0000256" key="1">
    <source>
        <dbReference type="SAM" id="SignalP"/>
    </source>
</evidence>
<organism evidence="2 3">
    <name type="scientific">Hymenobacter coccineus</name>
    <dbReference type="NCBI Taxonomy" id="1908235"/>
    <lineage>
        <taxon>Bacteria</taxon>
        <taxon>Pseudomonadati</taxon>
        <taxon>Bacteroidota</taxon>
        <taxon>Cytophagia</taxon>
        <taxon>Cytophagales</taxon>
        <taxon>Hymenobacteraceae</taxon>
        <taxon>Hymenobacter</taxon>
    </lineage>
</organism>
<dbReference type="AlphaFoldDB" id="A0A1G1TKP9"/>
<dbReference type="OrthoDB" id="884276at2"/>
<accession>A0A1G1TKP9</accession>
<gene>
    <name evidence="2" type="ORF">BEN49_19735</name>
</gene>